<comment type="caution">
    <text evidence="1">The sequence shown here is derived from an EMBL/GenBank/DDBJ whole genome shotgun (WGS) entry which is preliminary data.</text>
</comment>
<dbReference type="AlphaFoldDB" id="A0A926S060"/>
<evidence type="ECO:0000313" key="2">
    <source>
        <dbReference type="Proteomes" id="UP000619078"/>
    </source>
</evidence>
<reference evidence="1" key="1">
    <citation type="submission" date="2020-09" db="EMBL/GenBank/DDBJ databases">
        <title>Novel species of Mucilaginibacter isolated from a glacier on the Tibetan Plateau.</title>
        <authorList>
            <person name="Liu Q."/>
            <person name="Xin Y.-H."/>
        </authorList>
    </citation>
    <scope>NUCLEOTIDE SEQUENCE</scope>
    <source>
        <strain evidence="1">ZB1P21</strain>
    </source>
</reference>
<protein>
    <submittedName>
        <fullName evidence="1">Uncharacterized protein</fullName>
    </submittedName>
</protein>
<evidence type="ECO:0000313" key="1">
    <source>
        <dbReference type="EMBL" id="MBD1392590.1"/>
    </source>
</evidence>
<organism evidence="1 2">
    <name type="scientific">Mucilaginibacter glaciei</name>
    <dbReference type="NCBI Taxonomy" id="2772109"/>
    <lineage>
        <taxon>Bacteria</taxon>
        <taxon>Pseudomonadati</taxon>
        <taxon>Bacteroidota</taxon>
        <taxon>Sphingobacteriia</taxon>
        <taxon>Sphingobacteriales</taxon>
        <taxon>Sphingobacteriaceae</taxon>
        <taxon>Mucilaginibacter</taxon>
    </lineage>
</organism>
<name>A0A926S060_9SPHI</name>
<dbReference type="Proteomes" id="UP000619078">
    <property type="component" value="Unassembled WGS sequence"/>
</dbReference>
<gene>
    <name evidence="1" type="ORF">IDJ76_05740</name>
</gene>
<accession>A0A926S060</accession>
<sequence>MNILLLIITLFSSCKEKPKALTNKTISETVSVYCFRQGINDITYQIENQSLKSIYVPINYSIQFYGVADTLYFESIYKKKYSKRPYYYYNQNGKTYKVSGKIPGLKEDSVRKETSTVSYNQFIAPQFLEIKPGAFLINSQRLNIPLGVNKAVFVVYKTKYKGQNSYEEYIKYENIESRNITANIYDVKK</sequence>
<keyword evidence="2" id="KW-1185">Reference proteome</keyword>
<proteinExistence type="predicted"/>
<dbReference type="RefSeq" id="WP_191161677.1">
    <property type="nucleotide sequence ID" value="NZ_JACWMX010000002.1"/>
</dbReference>
<dbReference type="EMBL" id="JACWMX010000002">
    <property type="protein sequence ID" value="MBD1392590.1"/>
    <property type="molecule type" value="Genomic_DNA"/>
</dbReference>